<protein>
    <submittedName>
        <fullName evidence="4">Transcriptional regulator, TetR family</fullName>
    </submittedName>
</protein>
<dbReference type="PATRIC" id="fig|1127699.3.peg.1525"/>
<name>L1N8H0_9BACT</name>
<dbReference type="GO" id="GO:0003677">
    <property type="term" value="F:DNA binding"/>
    <property type="evidence" value="ECO:0007669"/>
    <property type="project" value="UniProtKB-UniRule"/>
</dbReference>
<dbReference type="InterPro" id="IPR001647">
    <property type="entry name" value="HTH_TetR"/>
</dbReference>
<sequence>MQEFKQKGIRSVRMDDIANSLGISKRTLYEIYANKEELLLAGIIEEEKIKEKEAQVFISDDSYTVMDLIIKFYHLKIEELTHTNPLFYSELHKYPRIIKFINRRHHTLDKRNMTFIKRGIQEGYFSPQFNYEIIFQIINGATTVMMTESFFKGYDVQTVFKNVTSFFIRGFCTQKGIREIDTLLSASP</sequence>
<organism evidence="4 5">
    <name type="scientific">Hoylesella saccharolytica F0055</name>
    <dbReference type="NCBI Taxonomy" id="1127699"/>
    <lineage>
        <taxon>Bacteria</taxon>
        <taxon>Pseudomonadati</taxon>
        <taxon>Bacteroidota</taxon>
        <taxon>Bacteroidia</taxon>
        <taxon>Bacteroidales</taxon>
        <taxon>Prevotellaceae</taxon>
        <taxon>Hoylesella</taxon>
    </lineage>
</organism>
<reference evidence="4 5" key="1">
    <citation type="submission" date="2012-05" db="EMBL/GenBank/DDBJ databases">
        <authorList>
            <person name="Weinstock G."/>
            <person name="Sodergren E."/>
            <person name="Lobos E.A."/>
            <person name="Fulton L."/>
            <person name="Fulton R."/>
            <person name="Courtney L."/>
            <person name="Fronick C."/>
            <person name="O'Laughlin M."/>
            <person name="Godfrey J."/>
            <person name="Wilson R.M."/>
            <person name="Miner T."/>
            <person name="Farmer C."/>
            <person name="Delehaunty K."/>
            <person name="Cordes M."/>
            <person name="Minx P."/>
            <person name="Tomlinson C."/>
            <person name="Chen J."/>
            <person name="Wollam A."/>
            <person name="Pepin K.H."/>
            <person name="Bhonagiri V."/>
            <person name="Zhang X."/>
            <person name="Suruliraj S."/>
            <person name="Warren W."/>
            <person name="Mitreva M."/>
            <person name="Mardis E.R."/>
            <person name="Wilson R.K."/>
        </authorList>
    </citation>
    <scope>NUCLEOTIDE SEQUENCE [LARGE SCALE GENOMIC DNA]</scope>
    <source>
        <strain evidence="4 5">F0055</strain>
    </source>
</reference>
<comment type="caution">
    <text evidence="4">The sequence shown here is derived from an EMBL/GenBank/DDBJ whole genome shotgun (WGS) entry which is preliminary data.</text>
</comment>
<dbReference type="SUPFAM" id="SSF48498">
    <property type="entry name" value="Tetracyclin repressor-like, C-terminal domain"/>
    <property type="match status" value="1"/>
</dbReference>
<proteinExistence type="predicted"/>
<dbReference type="Pfam" id="PF00440">
    <property type="entry name" value="TetR_N"/>
    <property type="match status" value="1"/>
</dbReference>
<dbReference type="HOGENOM" id="CLU_069356_30_0_10"/>
<evidence type="ECO:0000313" key="4">
    <source>
        <dbReference type="EMBL" id="EKX99564.1"/>
    </source>
</evidence>
<accession>L1N8H0</accession>
<dbReference type="InterPro" id="IPR036271">
    <property type="entry name" value="Tet_transcr_reg_TetR-rel_C_sf"/>
</dbReference>
<dbReference type="AlphaFoldDB" id="L1N8H0"/>
<keyword evidence="5" id="KW-1185">Reference proteome</keyword>
<keyword evidence="1 2" id="KW-0238">DNA-binding</keyword>
<dbReference type="PROSITE" id="PS50977">
    <property type="entry name" value="HTH_TETR_2"/>
    <property type="match status" value="1"/>
</dbReference>
<feature type="domain" description="HTH tetR-type" evidence="3">
    <location>
        <begin position="1"/>
        <end position="50"/>
    </location>
</feature>
<evidence type="ECO:0000313" key="5">
    <source>
        <dbReference type="Proteomes" id="UP000010433"/>
    </source>
</evidence>
<gene>
    <name evidence="4" type="ORF">HMPREF9151_01653</name>
</gene>
<dbReference type="Gene3D" id="1.10.357.10">
    <property type="entry name" value="Tetracycline Repressor, domain 2"/>
    <property type="match status" value="1"/>
</dbReference>
<dbReference type="Gene3D" id="1.10.10.60">
    <property type="entry name" value="Homeodomain-like"/>
    <property type="match status" value="1"/>
</dbReference>
<evidence type="ECO:0000256" key="1">
    <source>
        <dbReference type="ARBA" id="ARBA00023125"/>
    </source>
</evidence>
<dbReference type="STRING" id="1127699.HMPREF9151_01653"/>
<dbReference type="InterPro" id="IPR009057">
    <property type="entry name" value="Homeodomain-like_sf"/>
</dbReference>
<dbReference type="SUPFAM" id="SSF46689">
    <property type="entry name" value="Homeodomain-like"/>
    <property type="match status" value="1"/>
</dbReference>
<feature type="DNA-binding region" description="H-T-H motif" evidence="2">
    <location>
        <begin position="13"/>
        <end position="32"/>
    </location>
</feature>
<evidence type="ECO:0000256" key="2">
    <source>
        <dbReference type="PROSITE-ProRule" id="PRU00335"/>
    </source>
</evidence>
<dbReference type="Proteomes" id="UP000010433">
    <property type="component" value="Unassembled WGS sequence"/>
</dbReference>
<dbReference type="EMBL" id="AMEP01000100">
    <property type="protein sequence ID" value="EKX99564.1"/>
    <property type="molecule type" value="Genomic_DNA"/>
</dbReference>
<evidence type="ECO:0000259" key="3">
    <source>
        <dbReference type="PROSITE" id="PS50977"/>
    </source>
</evidence>